<dbReference type="OrthoDB" id="2884912at2759"/>
<evidence type="ECO:0000256" key="1">
    <source>
        <dbReference type="SAM" id="SignalP"/>
    </source>
</evidence>
<gene>
    <name evidence="2" type="ORF">BDZ94DRAFT_974721</name>
</gene>
<reference evidence="2" key="1">
    <citation type="submission" date="2020-11" db="EMBL/GenBank/DDBJ databases">
        <authorList>
            <consortium name="DOE Joint Genome Institute"/>
            <person name="Ahrendt S."/>
            <person name="Riley R."/>
            <person name="Andreopoulos W."/>
            <person name="Labutti K."/>
            <person name="Pangilinan J."/>
            <person name="Ruiz-Duenas F.J."/>
            <person name="Barrasa J.M."/>
            <person name="Sanchez-Garcia M."/>
            <person name="Camarero S."/>
            <person name="Miyauchi S."/>
            <person name="Serrano A."/>
            <person name="Linde D."/>
            <person name="Babiker R."/>
            <person name="Drula E."/>
            <person name="Ayuso-Fernandez I."/>
            <person name="Pacheco R."/>
            <person name="Padilla G."/>
            <person name="Ferreira P."/>
            <person name="Barriuso J."/>
            <person name="Kellner H."/>
            <person name="Castanera R."/>
            <person name="Alfaro M."/>
            <person name="Ramirez L."/>
            <person name="Pisabarro A.G."/>
            <person name="Kuo A."/>
            <person name="Tritt A."/>
            <person name="Lipzen A."/>
            <person name="He G."/>
            <person name="Yan M."/>
            <person name="Ng V."/>
            <person name="Cullen D."/>
            <person name="Martin F."/>
            <person name="Rosso M.-N."/>
            <person name="Henrissat B."/>
            <person name="Hibbett D."/>
            <person name="Martinez A.T."/>
            <person name="Grigoriev I.V."/>
        </authorList>
    </citation>
    <scope>NUCLEOTIDE SEQUENCE</scope>
    <source>
        <strain evidence="2">CBS 247.69</strain>
    </source>
</reference>
<proteinExistence type="predicted"/>
<comment type="caution">
    <text evidence="2">The sequence shown here is derived from an EMBL/GenBank/DDBJ whole genome shotgun (WGS) entry which is preliminary data.</text>
</comment>
<evidence type="ECO:0000313" key="3">
    <source>
        <dbReference type="Proteomes" id="UP000807353"/>
    </source>
</evidence>
<keyword evidence="1" id="KW-0732">Signal</keyword>
<protein>
    <submittedName>
        <fullName evidence="2">Uncharacterized protein</fullName>
    </submittedName>
</protein>
<sequence>MLSIKYITSVFAFAALASAAPTEVQTRSELATPVVTVCTGSLNPRAGCVDIPVIASSCVNFLGGNSFLNDEVSNAQIPAGITCTFFANFGCLSITDFDVALLTGGLTGNVYNLFNVPGISGPLNFNDMTSSFICSPLF</sequence>
<name>A0A9P5YFK8_9AGAR</name>
<organism evidence="2 3">
    <name type="scientific">Collybia nuda</name>
    <dbReference type="NCBI Taxonomy" id="64659"/>
    <lineage>
        <taxon>Eukaryota</taxon>
        <taxon>Fungi</taxon>
        <taxon>Dikarya</taxon>
        <taxon>Basidiomycota</taxon>
        <taxon>Agaricomycotina</taxon>
        <taxon>Agaricomycetes</taxon>
        <taxon>Agaricomycetidae</taxon>
        <taxon>Agaricales</taxon>
        <taxon>Tricholomatineae</taxon>
        <taxon>Clitocybaceae</taxon>
        <taxon>Collybia</taxon>
    </lineage>
</organism>
<dbReference type="Proteomes" id="UP000807353">
    <property type="component" value="Unassembled WGS sequence"/>
</dbReference>
<dbReference type="AlphaFoldDB" id="A0A9P5YFK8"/>
<feature type="chain" id="PRO_5040144905" evidence="1">
    <location>
        <begin position="20"/>
        <end position="138"/>
    </location>
</feature>
<keyword evidence="3" id="KW-1185">Reference proteome</keyword>
<accession>A0A9P5YFK8</accession>
<feature type="signal peptide" evidence="1">
    <location>
        <begin position="1"/>
        <end position="19"/>
    </location>
</feature>
<dbReference type="EMBL" id="MU150236">
    <property type="protein sequence ID" value="KAF9467666.1"/>
    <property type="molecule type" value="Genomic_DNA"/>
</dbReference>
<evidence type="ECO:0000313" key="2">
    <source>
        <dbReference type="EMBL" id="KAF9467666.1"/>
    </source>
</evidence>